<organism evidence="1 2">
    <name type="scientific">Streptomyces chattanoogensis</name>
    <dbReference type="NCBI Taxonomy" id="66876"/>
    <lineage>
        <taxon>Bacteria</taxon>
        <taxon>Bacillati</taxon>
        <taxon>Actinomycetota</taxon>
        <taxon>Actinomycetes</taxon>
        <taxon>Kitasatosporales</taxon>
        <taxon>Streptomycetaceae</taxon>
        <taxon>Streptomyces</taxon>
    </lineage>
</organism>
<sequence>MVPGWLPASWEVAELKRASPKRGFVVVRVAERGEEGAEKALGKRGAAVVDVGAGARPAK</sequence>
<evidence type="ECO:0000313" key="2">
    <source>
        <dbReference type="Proteomes" id="UP000037982"/>
    </source>
</evidence>
<proteinExistence type="predicted"/>
<name>A0A0N0H445_9ACTN</name>
<dbReference type="AlphaFoldDB" id="A0A0N0H445"/>
<accession>A0A0N0H445</accession>
<dbReference type="Proteomes" id="UP000037982">
    <property type="component" value="Unassembled WGS sequence"/>
</dbReference>
<protein>
    <submittedName>
        <fullName evidence="1">Uncharacterized protein</fullName>
    </submittedName>
</protein>
<gene>
    <name evidence="1" type="ORF">ADL29_03630</name>
</gene>
<comment type="caution">
    <text evidence="1">The sequence shown here is derived from an EMBL/GenBank/DDBJ whole genome shotgun (WGS) entry which is preliminary data.</text>
</comment>
<reference evidence="2" key="1">
    <citation type="submission" date="2015-07" db="EMBL/GenBank/DDBJ databases">
        <authorList>
            <person name="Ju K.-S."/>
            <person name="Doroghazi J.R."/>
            <person name="Metcalf W.W."/>
        </authorList>
    </citation>
    <scope>NUCLEOTIDE SEQUENCE [LARGE SCALE GENOMIC DNA]</scope>
    <source>
        <strain evidence="2">NRRL ISP-5002</strain>
    </source>
</reference>
<dbReference type="PATRIC" id="fig|66876.3.peg.787"/>
<evidence type="ECO:0000313" key="1">
    <source>
        <dbReference type="EMBL" id="KPC66530.1"/>
    </source>
</evidence>
<keyword evidence="2" id="KW-1185">Reference proteome</keyword>
<dbReference type="EMBL" id="LGKG01000002">
    <property type="protein sequence ID" value="KPC66530.1"/>
    <property type="molecule type" value="Genomic_DNA"/>
</dbReference>